<dbReference type="Pfam" id="PF00005">
    <property type="entry name" value="ABC_tran"/>
    <property type="match status" value="1"/>
</dbReference>
<dbReference type="Gene3D" id="3.40.50.300">
    <property type="entry name" value="P-loop containing nucleotide triphosphate hydrolases"/>
    <property type="match status" value="1"/>
</dbReference>
<feature type="domain" description="ABC transporter" evidence="11">
    <location>
        <begin position="548"/>
        <end position="790"/>
    </location>
</feature>
<dbReference type="Pfam" id="PF00664">
    <property type="entry name" value="ABC_membrane"/>
    <property type="match status" value="1"/>
</dbReference>
<evidence type="ECO:0000256" key="9">
    <source>
        <dbReference type="SAM" id="MobiDB-lite"/>
    </source>
</evidence>
<dbReference type="FunFam" id="3.40.50.300:FF:000299">
    <property type="entry name" value="ABC transporter ATP-binding protein/permease"/>
    <property type="match status" value="1"/>
</dbReference>
<dbReference type="PROSITE" id="PS50929">
    <property type="entry name" value="ABC_TM1F"/>
    <property type="match status" value="1"/>
</dbReference>
<dbReference type="SUPFAM" id="SSF52540">
    <property type="entry name" value="P-loop containing nucleoside triphosphate hydrolases"/>
    <property type="match status" value="1"/>
</dbReference>
<dbReference type="Gene3D" id="1.20.1560.10">
    <property type="entry name" value="ABC transporter type 1, transmembrane domain"/>
    <property type="match status" value="1"/>
</dbReference>
<dbReference type="PANTHER" id="PTHR24221">
    <property type="entry name" value="ATP-BINDING CASSETTE SUB-FAMILY B"/>
    <property type="match status" value="1"/>
</dbReference>
<keyword evidence="2" id="KW-0813">Transport</keyword>
<feature type="transmembrane region" description="Helical" evidence="10">
    <location>
        <begin position="39"/>
        <end position="60"/>
    </location>
</feature>
<protein>
    <submittedName>
        <fullName evidence="13">Type 1 protein exporter</fullName>
    </submittedName>
</protein>
<dbReference type="AlphaFoldDB" id="A0AAX4J1X1"/>
<dbReference type="InterPro" id="IPR003593">
    <property type="entry name" value="AAA+_ATPase"/>
</dbReference>
<proteinExistence type="predicted"/>
<evidence type="ECO:0000256" key="6">
    <source>
        <dbReference type="ARBA" id="ARBA00022840"/>
    </source>
</evidence>
<evidence type="ECO:0000313" key="13">
    <source>
        <dbReference type="EMBL" id="WQF89376.1"/>
    </source>
</evidence>
<dbReference type="PROSITE" id="PS50893">
    <property type="entry name" value="ABC_TRANSPORTER_2"/>
    <property type="match status" value="1"/>
</dbReference>
<gene>
    <name evidence="13" type="ORF">CDEST_14390</name>
</gene>
<keyword evidence="5" id="KW-0547">Nucleotide-binding</keyword>
<keyword evidence="4 10" id="KW-0812">Transmembrane</keyword>
<evidence type="ECO:0000259" key="12">
    <source>
        <dbReference type="PROSITE" id="PS50929"/>
    </source>
</evidence>
<dbReference type="KEGG" id="cdet:87950890"/>
<dbReference type="GeneID" id="87950890"/>
<dbReference type="InterPro" id="IPR036640">
    <property type="entry name" value="ABC1_TM_sf"/>
</dbReference>
<keyword evidence="7 10" id="KW-1133">Transmembrane helix</keyword>
<organism evidence="13 14">
    <name type="scientific">Colletotrichum destructivum</name>
    <dbReference type="NCBI Taxonomy" id="34406"/>
    <lineage>
        <taxon>Eukaryota</taxon>
        <taxon>Fungi</taxon>
        <taxon>Dikarya</taxon>
        <taxon>Ascomycota</taxon>
        <taxon>Pezizomycotina</taxon>
        <taxon>Sordariomycetes</taxon>
        <taxon>Hypocreomycetidae</taxon>
        <taxon>Glomerellales</taxon>
        <taxon>Glomerellaceae</taxon>
        <taxon>Colletotrichum</taxon>
        <taxon>Colletotrichum destructivum species complex</taxon>
    </lineage>
</organism>
<sequence length="798" mass="90427">MTTNSLFIGYIQLALATIAMLLSTAPYPSHPRPIKPGRTVFWVGGAQAVLTWVSLFLLLLEALSESTPQDLAPWNTTFCVITATVQFDRLLDDSSRIWTPYVWSWVLGICYENLLIWSHLNGSFDIWSYLRLIFAVCKCVGYASYLACLITSSKSHESVPQADKPHTPNRSTIDPDSSGYINRTAEEEIREVGGIFPWLKKFRIFWPHIWLTGDHWLQCCLVLSVIISVIEKYLAAYKSSLLSRLANLPNEAASWQEIRFPVLALTFLTLLQSNVALQNLRSWLWMQYETSRNRRVRSITYAAIMRLSSAHHRIGNSAAIIADADRGEGVVSILDSLFLTLIPGLASFVVGSHHMVQICGPFVILVLMVCWILFAIVSRRMTKGLLADGNSYTATDRDLTLHRHDSIESWRTVANYNRIQSEIRLNTVKGEAVDKDYWTYLYTWYQKSIFVESILLTGQFLGLMLVVHYVVYGKSTVGDIIAYPTYWSMTTRVMSIFQQEWPKLAQKLQHACYLRRLLELQTSTREGSDSLVNREQKDRGKQKGPASLELRNVSFEYMQGQQVLRDVNIRIAPNTTIALVGGTGVGKSTILSLIVGHLRPSKGIVLIDGRDTAEMDDFSIRHQVKIVEQTDRILDRTIAENVRYGKQDATQEEIEEACRKACIHDDVLRLPKGYQDKIGKNGRQVAHNSNFSGGQRQRILLARLFLSNPKRIAVLDEATSALDTLTEASIKRNMEEVFKESTVIIVAHRLPFIKDAHKILVLGDEGKIVEEGSHKNLLGRKGEYWKLWNNEVGEARTT</sequence>
<keyword evidence="14" id="KW-1185">Reference proteome</keyword>
<dbReference type="GO" id="GO:0005524">
    <property type="term" value="F:ATP binding"/>
    <property type="evidence" value="ECO:0007669"/>
    <property type="project" value="UniProtKB-KW"/>
</dbReference>
<evidence type="ECO:0000256" key="1">
    <source>
        <dbReference type="ARBA" id="ARBA00004651"/>
    </source>
</evidence>
<dbReference type="PROSITE" id="PS00211">
    <property type="entry name" value="ABC_TRANSPORTER_1"/>
    <property type="match status" value="1"/>
</dbReference>
<name>A0AAX4J1X1_9PEZI</name>
<evidence type="ECO:0000256" key="8">
    <source>
        <dbReference type="ARBA" id="ARBA00023136"/>
    </source>
</evidence>
<evidence type="ECO:0000256" key="2">
    <source>
        <dbReference type="ARBA" id="ARBA00022448"/>
    </source>
</evidence>
<keyword evidence="8 10" id="KW-0472">Membrane</keyword>
<evidence type="ECO:0000313" key="14">
    <source>
        <dbReference type="Proteomes" id="UP001322277"/>
    </source>
</evidence>
<dbReference type="InterPro" id="IPR027417">
    <property type="entry name" value="P-loop_NTPase"/>
</dbReference>
<keyword evidence="6" id="KW-0067">ATP-binding</keyword>
<evidence type="ECO:0000256" key="10">
    <source>
        <dbReference type="SAM" id="Phobius"/>
    </source>
</evidence>
<evidence type="ECO:0000256" key="4">
    <source>
        <dbReference type="ARBA" id="ARBA00022692"/>
    </source>
</evidence>
<reference evidence="14" key="1">
    <citation type="journal article" date="2023" name="bioRxiv">
        <title>Complete genome of the Medicago anthracnose fungus, Colletotrichum destructivum, reveals a mini-chromosome-like region within a core chromosome.</title>
        <authorList>
            <person name="Lapalu N."/>
            <person name="Simon A."/>
            <person name="Lu A."/>
            <person name="Plaumann P.-L."/>
            <person name="Amselem J."/>
            <person name="Pigne S."/>
            <person name="Auger A."/>
            <person name="Koch C."/>
            <person name="Dallery J.-F."/>
            <person name="O'Connell R.J."/>
        </authorList>
    </citation>
    <scope>NUCLEOTIDE SEQUENCE [LARGE SCALE GENOMIC DNA]</scope>
    <source>
        <strain evidence="14">CBS 520.97</strain>
    </source>
</reference>
<dbReference type="InterPro" id="IPR003439">
    <property type="entry name" value="ABC_transporter-like_ATP-bd"/>
</dbReference>
<dbReference type="GO" id="GO:0016887">
    <property type="term" value="F:ATP hydrolysis activity"/>
    <property type="evidence" value="ECO:0007669"/>
    <property type="project" value="InterPro"/>
</dbReference>
<comment type="subcellular location">
    <subcellularLocation>
        <location evidence="1">Cell membrane</location>
        <topology evidence="1">Multi-pass membrane protein</topology>
    </subcellularLocation>
</comment>
<dbReference type="EMBL" id="CP137314">
    <property type="protein sequence ID" value="WQF89376.1"/>
    <property type="molecule type" value="Genomic_DNA"/>
</dbReference>
<dbReference type="GO" id="GO:0140359">
    <property type="term" value="F:ABC-type transporter activity"/>
    <property type="evidence" value="ECO:0007669"/>
    <property type="project" value="InterPro"/>
</dbReference>
<feature type="transmembrane region" description="Helical" evidence="10">
    <location>
        <begin position="126"/>
        <end position="148"/>
    </location>
</feature>
<feature type="transmembrane region" description="Helical" evidence="10">
    <location>
        <begin position="449"/>
        <end position="471"/>
    </location>
</feature>
<evidence type="ECO:0000256" key="3">
    <source>
        <dbReference type="ARBA" id="ARBA00022475"/>
    </source>
</evidence>
<feature type="transmembrane region" description="Helical" evidence="10">
    <location>
        <begin position="6"/>
        <end position="27"/>
    </location>
</feature>
<evidence type="ECO:0000256" key="5">
    <source>
        <dbReference type="ARBA" id="ARBA00022741"/>
    </source>
</evidence>
<dbReference type="GO" id="GO:0005886">
    <property type="term" value="C:plasma membrane"/>
    <property type="evidence" value="ECO:0007669"/>
    <property type="project" value="UniProtKB-SubCell"/>
</dbReference>
<feature type="transmembrane region" description="Helical" evidence="10">
    <location>
        <begin position="355"/>
        <end position="377"/>
    </location>
</feature>
<feature type="domain" description="ABC transmembrane type-1" evidence="12">
    <location>
        <begin position="222"/>
        <end position="506"/>
    </location>
</feature>
<dbReference type="PANTHER" id="PTHR24221:SF503">
    <property type="entry name" value="MITOCHONDRIAL POTASSIUM CHANNEL ATP-BINDING SUBUNIT"/>
    <property type="match status" value="1"/>
</dbReference>
<dbReference type="RefSeq" id="XP_062786597.1">
    <property type="nucleotide sequence ID" value="XM_062930546.1"/>
</dbReference>
<dbReference type="InterPro" id="IPR039421">
    <property type="entry name" value="Type_1_exporter"/>
</dbReference>
<dbReference type="SUPFAM" id="SSF90123">
    <property type="entry name" value="ABC transporter transmembrane region"/>
    <property type="match status" value="1"/>
</dbReference>
<evidence type="ECO:0000259" key="11">
    <source>
        <dbReference type="PROSITE" id="PS50893"/>
    </source>
</evidence>
<evidence type="ECO:0000256" key="7">
    <source>
        <dbReference type="ARBA" id="ARBA00022989"/>
    </source>
</evidence>
<dbReference type="Proteomes" id="UP001322277">
    <property type="component" value="Chromosome 10"/>
</dbReference>
<dbReference type="SMART" id="SM00382">
    <property type="entry name" value="AAA"/>
    <property type="match status" value="1"/>
</dbReference>
<dbReference type="InterPro" id="IPR011527">
    <property type="entry name" value="ABC1_TM_dom"/>
</dbReference>
<feature type="transmembrane region" description="Helical" evidence="10">
    <location>
        <begin position="330"/>
        <end position="349"/>
    </location>
</feature>
<dbReference type="InterPro" id="IPR017871">
    <property type="entry name" value="ABC_transporter-like_CS"/>
</dbReference>
<accession>A0AAX4J1X1</accession>
<keyword evidence="3" id="KW-1003">Cell membrane</keyword>
<feature type="region of interest" description="Disordered" evidence="9">
    <location>
        <begin position="157"/>
        <end position="176"/>
    </location>
</feature>